<sequence>MNSQSASTIRWRRSARCAHTSGCVDIAPFGGGLVAVRDDGPEDEILIFAGTEWRRFAGDVKKGRYDLP</sequence>
<comment type="caution">
    <text evidence="2">The sequence shown here is derived from an EMBL/GenBank/DDBJ whole genome shotgun (WGS) entry which is preliminary data.</text>
</comment>
<evidence type="ECO:0000313" key="3">
    <source>
        <dbReference type="Proteomes" id="UP001596380"/>
    </source>
</evidence>
<dbReference type="InterPro" id="IPR007278">
    <property type="entry name" value="DUF397"/>
</dbReference>
<dbReference type="EMBL" id="JBHSXS010000026">
    <property type="protein sequence ID" value="MFC6884301.1"/>
    <property type="molecule type" value="Genomic_DNA"/>
</dbReference>
<dbReference type="Pfam" id="PF04149">
    <property type="entry name" value="DUF397"/>
    <property type="match status" value="1"/>
</dbReference>
<proteinExistence type="predicted"/>
<accession>A0ABW2CUJ0</accession>
<reference evidence="3" key="1">
    <citation type="journal article" date="2019" name="Int. J. Syst. Evol. Microbiol.">
        <title>The Global Catalogue of Microorganisms (GCM) 10K type strain sequencing project: providing services to taxonomists for standard genome sequencing and annotation.</title>
        <authorList>
            <consortium name="The Broad Institute Genomics Platform"/>
            <consortium name="The Broad Institute Genome Sequencing Center for Infectious Disease"/>
            <person name="Wu L."/>
            <person name="Ma J."/>
        </authorList>
    </citation>
    <scope>NUCLEOTIDE SEQUENCE [LARGE SCALE GENOMIC DNA]</scope>
    <source>
        <strain evidence="3">JCM 3369</strain>
    </source>
</reference>
<feature type="domain" description="DUF397" evidence="1">
    <location>
        <begin position="10"/>
        <end position="61"/>
    </location>
</feature>
<evidence type="ECO:0000259" key="1">
    <source>
        <dbReference type="Pfam" id="PF04149"/>
    </source>
</evidence>
<protein>
    <submittedName>
        <fullName evidence="2">DUF397 domain-containing protein</fullName>
    </submittedName>
</protein>
<keyword evidence="3" id="KW-1185">Reference proteome</keyword>
<evidence type="ECO:0000313" key="2">
    <source>
        <dbReference type="EMBL" id="MFC6884301.1"/>
    </source>
</evidence>
<gene>
    <name evidence="2" type="ORF">ACFQKB_31400</name>
</gene>
<name>A0ABW2CUJ0_9ACTN</name>
<organism evidence="2 3">
    <name type="scientific">Actinomadura yumaensis</name>
    <dbReference type="NCBI Taxonomy" id="111807"/>
    <lineage>
        <taxon>Bacteria</taxon>
        <taxon>Bacillati</taxon>
        <taxon>Actinomycetota</taxon>
        <taxon>Actinomycetes</taxon>
        <taxon>Streptosporangiales</taxon>
        <taxon>Thermomonosporaceae</taxon>
        <taxon>Actinomadura</taxon>
    </lineage>
</organism>
<dbReference type="Proteomes" id="UP001596380">
    <property type="component" value="Unassembled WGS sequence"/>
</dbReference>
<dbReference type="RefSeq" id="WP_160821860.1">
    <property type="nucleotide sequence ID" value="NZ_JBHSXE010000001.1"/>
</dbReference>